<dbReference type="InterPro" id="IPR045669">
    <property type="entry name" value="FHIP_C"/>
</dbReference>
<dbReference type="PANTHER" id="PTHR21705">
    <property type="entry name" value="RAI16 PROTEIN-RELATED"/>
    <property type="match status" value="1"/>
</dbReference>
<feature type="region of interest" description="Disordered" evidence="2">
    <location>
        <begin position="1045"/>
        <end position="1078"/>
    </location>
</feature>
<proteinExistence type="inferred from homology"/>
<sequence>MRSLGDELLDQAEGDDASAEGLTWALDENVFHVLVQLTAADQPPGALAETVQFFSRLCGELPAAFLASPRLHAPLARLIRICTGDAQRGPRREDTQSDESSSSDDEESAPVAVKAGSAEERALVELLCKVASRLRNTPELLPVFFREKRAAPSSARADAAVPARPASPAESTASAETVRATDVADDAKAPRASTPPPARTGYDFALLSNLLRYAHREEQTGELARSGLFFLFSRAFAPTHNLRRRRVNPNAERVEAEDESEAVLGRALAAYILEGDFADVLGAGLGAVYGLLPPRICIKEPGPGGEQSDAGSSMLGAEMSLGLGLGSDEQMRDANRVRDGDLVESTSPEVQTHLRTLTELLGFVQHILRTAHAASLGADAELARTARALKTRLADAVRKSFLCNLLSPTLLECTDADGSAVAVLSYLDVLLNAIDDDGPLADLIIGWLVGDSDAEGSTGRLADNVLTLGGSATARRRARRKSYALDGHGRRGSTMSTGAASGDDRYDLRDFIVDNLSADKRAATTAAALRLTSTLLSRHGRFTIEGFLSAEPDDHATAFPFPFPEALPEDDLDDDSSDVELAATPRPGLSIAQHMHELDIFLSLASVIEHGSGSAASSKRTAWTHSYSQYLQDAEDALVRESTYIDGVRAFEAASAKRSPAGVSEPLRLRASSLSTSEPPSPWQEISDLQAEAATSAPFPHRLAPPDRVLQALLHVLSRFFQHTPAVNVALTGVLASLALCPYRSLEGWLVFERGVELGPDAEAQGDAARPPTGASMTRSTSGTSSRSDGDSDDDSSGDEEEHELAQLASFWGRGTDWTSRQERVDSSAPAAGKRSAPVVLALLRSLVSQVSYYRATVPGFDALLAERRRGLTYVDNLSDAIAPDSLTAGLDGLSEKSEAMPSASVPAGLRDERRLWESLGVQLEKEELSNTSLPLPPSATASVGQRDAPRTPGSETEAEPELLNPKRASGFARWFGGRINLAAAAAAAAAASATGAPSSPNLSARAPSPAAAPVMPFAQHYTHTAGVLLEARAARYPQGSWGDALKSPAASPATSALSGSGKRTRFAQEGTHDGGRFVLPGVDEAAGESSLPRKAQSLSCLLDNVVILEECIKELVAIIQVRRGAGIDALRLTA</sequence>
<accession>A0A316Z0U1</accession>
<dbReference type="AlphaFoldDB" id="A0A316Z0U1"/>
<dbReference type="EMBL" id="KZ819305">
    <property type="protein sequence ID" value="PWN95377.1"/>
    <property type="molecule type" value="Genomic_DNA"/>
</dbReference>
<feature type="compositionally biased region" description="Polar residues" evidence="2">
    <location>
        <begin position="930"/>
        <end position="944"/>
    </location>
</feature>
<dbReference type="STRING" id="58919.A0A316Z0U1"/>
<dbReference type="RefSeq" id="XP_025595656.1">
    <property type="nucleotide sequence ID" value="XM_025739173.1"/>
</dbReference>
<gene>
    <name evidence="4" type="ORF">FA09DRAFT_149178</name>
</gene>
<evidence type="ECO:0000313" key="5">
    <source>
        <dbReference type="Proteomes" id="UP000245946"/>
    </source>
</evidence>
<feature type="domain" description="FHF complex subunit HOOK-interacting protein C-terminal" evidence="3">
    <location>
        <begin position="709"/>
        <end position="752"/>
    </location>
</feature>
<name>A0A316Z0U1_9BASI</name>
<protein>
    <recommendedName>
        <fullName evidence="3">FHF complex subunit HOOK-interacting protein C-terminal domain-containing protein</fullName>
    </recommendedName>
</protein>
<dbReference type="Pfam" id="PF10257">
    <property type="entry name" value="RAI16-like"/>
    <property type="match status" value="1"/>
</dbReference>
<organism evidence="4 5">
    <name type="scientific">Tilletiopsis washingtonensis</name>
    <dbReference type="NCBI Taxonomy" id="58919"/>
    <lineage>
        <taxon>Eukaryota</taxon>
        <taxon>Fungi</taxon>
        <taxon>Dikarya</taxon>
        <taxon>Basidiomycota</taxon>
        <taxon>Ustilaginomycotina</taxon>
        <taxon>Exobasidiomycetes</taxon>
        <taxon>Entylomatales</taxon>
        <taxon>Entylomatales incertae sedis</taxon>
        <taxon>Tilletiopsis</taxon>
    </lineage>
</organism>
<evidence type="ECO:0000313" key="4">
    <source>
        <dbReference type="EMBL" id="PWN95377.1"/>
    </source>
</evidence>
<feature type="compositionally biased region" description="Low complexity" evidence="2">
    <location>
        <begin position="778"/>
        <end position="787"/>
    </location>
</feature>
<dbReference type="OrthoDB" id="5350595at2759"/>
<dbReference type="InterPro" id="IPR019384">
    <property type="entry name" value="FHIP"/>
</dbReference>
<feature type="compositionally biased region" description="Low complexity" evidence="2">
    <location>
        <begin position="1045"/>
        <end position="1062"/>
    </location>
</feature>
<evidence type="ECO:0000256" key="1">
    <source>
        <dbReference type="ARBA" id="ARBA00024336"/>
    </source>
</evidence>
<feature type="region of interest" description="Disordered" evidence="2">
    <location>
        <begin position="86"/>
        <end position="115"/>
    </location>
</feature>
<feature type="compositionally biased region" description="Low complexity" evidence="2">
    <location>
        <begin position="154"/>
        <end position="177"/>
    </location>
</feature>
<dbReference type="Proteomes" id="UP000245946">
    <property type="component" value="Unassembled WGS sequence"/>
</dbReference>
<reference evidence="4 5" key="1">
    <citation type="journal article" date="2018" name="Mol. Biol. Evol.">
        <title>Broad Genomic Sampling Reveals a Smut Pathogenic Ancestry of the Fungal Clade Ustilaginomycotina.</title>
        <authorList>
            <person name="Kijpornyongpan T."/>
            <person name="Mondo S.J."/>
            <person name="Barry K."/>
            <person name="Sandor L."/>
            <person name="Lee J."/>
            <person name="Lipzen A."/>
            <person name="Pangilinan J."/>
            <person name="LaButti K."/>
            <person name="Hainaut M."/>
            <person name="Henrissat B."/>
            <person name="Grigoriev I.V."/>
            <person name="Spatafora J.W."/>
            <person name="Aime M.C."/>
        </authorList>
    </citation>
    <scope>NUCLEOTIDE SEQUENCE [LARGE SCALE GENOMIC DNA]</scope>
    <source>
        <strain evidence="4 5">MCA 4186</strain>
    </source>
</reference>
<feature type="region of interest" description="Disordered" evidence="2">
    <location>
        <begin position="927"/>
        <end position="966"/>
    </location>
</feature>
<evidence type="ECO:0000256" key="2">
    <source>
        <dbReference type="SAM" id="MobiDB-lite"/>
    </source>
</evidence>
<feature type="compositionally biased region" description="Acidic residues" evidence="2">
    <location>
        <begin position="791"/>
        <end position="803"/>
    </location>
</feature>
<evidence type="ECO:0000259" key="3">
    <source>
        <dbReference type="Pfam" id="PF19314"/>
    </source>
</evidence>
<feature type="region of interest" description="Disordered" evidence="2">
    <location>
        <begin position="154"/>
        <end position="200"/>
    </location>
</feature>
<keyword evidence="5" id="KW-1185">Reference proteome</keyword>
<dbReference type="PANTHER" id="PTHR21705:SF11">
    <property type="entry name" value="FHIP FAMILY PROTEIN CG3558"/>
    <property type="match status" value="1"/>
</dbReference>
<dbReference type="Pfam" id="PF19314">
    <property type="entry name" value="DUF5917"/>
    <property type="match status" value="1"/>
</dbReference>
<comment type="similarity">
    <text evidence="1">Belongs to the FHIP family.</text>
</comment>
<dbReference type="GeneID" id="37266719"/>
<feature type="region of interest" description="Disordered" evidence="2">
    <location>
        <begin position="762"/>
        <end position="804"/>
    </location>
</feature>